<dbReference type="EMBL" id="CAJVPU010015002">
    <property type="protein sequence ID" value="CAG8643824.1"/>
    <property type="molecule type" value="Genomic_DNA"/>
</dbReference>
<accession>A0ACA9ND35</accession>
<evidence type="ECO:0000313" key="2">
    <source>
        <dbReference type="Proteomes" id="UP000789702"/>
    </source>
</evidence>
<feature type="non-terminal residue" evidence="1">
    <location>
        <position position="1"/>
    </location>
</feature>
<proteinExistence type="predicted"/>
<gene>
    <name evidence="1" type="ORF">DHETER_LOCUS8968</name>
</gene>
<organism evidence="1 2">
    <name type="scientific">Dentiscutata heterogama</name>
    <dbReference type="NCBI Taxonomy" id="1316150"/>
    <lineage>
        <taxon>Eukaryota</taxon>
        <taxon>Fungi</taxon>
        <taxon>Fungi incertae sedis</taxon>
        <taxon>Mucoromycota</taxon>
        <taxon>Glomeromycotina</taxon>
        <taxon>Glomeromycetes</taxon>
        <taxon>Diversisporales</taxon>
        <taxon>Gigasporaceae</taxon>
        <taxon>Dentiscutata</taxon>
    </lineage>
</organism>
<evidence type="ECO:0000313" key="1">
    <source>
        <dbReference type="EMBL" id="CAG8643824.1"/>
    </source>
</evidence>
<keyword evidence="2" id="KW-1185">Reference proteome</keyword>
<sequence length="951" mass="110136">LMKLYNGNFKVCWTHADGGKFISFKEAYLADRKTADINEILAAQNIQIIKLTEEQISHFKVLERTVKNQIVQPLKKINPQLVSHIFRSNPNIDNVSHESIFSLLKFIIQDKDLSRESLIGLKLLPLSDGTVGIFGDQERYIAESKLQRLFRDAAKLSKFIAEYPKELKDLFNDKKFCNSAKIKQINASSIITLLEYELPRDKELDWNPNNKYYPNKEWIRQILRYFVPLNAAYEFSKFARLPLLPIIKPQEKLVLFDYLNPVLAYDSSNPMTSILVKFGVRFTNHEFPDECNQNLKQCILKSNFINMMKCLERAITLSKKSVEQLFSETLKPFEINNFRNFKNAVIPFLKTLPIWPTKSLGMNTFISANSGLLIPQDLPLFSSEENSKVFNAESEDDYCTLYALEVQILDPLEYVRNNIIPYLLALGPTNESLDLLKSVISLENKDIESCLALYPIIPNNSLTKLVKANELYDSNNYLFYSTFNESDKFLHRDLCLNSECFEAIKKMGLNYQVGSQNFLDCAYEIQSKIDNNTININDTSLYAIRYLYQNYSKMKFTKNQLQELITIRFIPADLDLPYLYAEHAKETSTGFESFISLRCQAYKNLCWTQCPLFNKSIDPPASFLKSINQTGHPTIDEIIKNLIIIASKISKSSDDSSWNSQNGVKIFLEILSENYYILNQIVESSNDDKIFIESNLPKDAKLFLNNDVDPFNPNNWVAGQDIVFGVEDDVTVELRKVHPFLKDYKKLLKVLGAKELEKINYKVKVRKHSQKDELFKKLLENFRQQEEIKHDVLFEVGENNTCIEKIYANTASSQFEMLLNNSFNYKFSGSQRVKIVKIEGTKPQTFRIYGIQPSAFRILIRWLYGQSYKEAFSEVFNNNFPQALVLLISLIILSDRFDLDPLKDHVEEAIIKGPYININNVDKIKREAQINRATQLQSHCEEYIKKNEKLF</sequence>
<comment type="caution">
    <text evidence="1">The sequence shown here is derived from an EMBL/GenBank/DDBJ whole genome shotgun (WGS) entry which is preliminary data.</text>
</comment>
<name>A0ACA9ND35_9GLOM</name>
<reference evidence="1" key="1">
    <citation type="submission" date="2021-06" db="EMBL/GenBank/DDBJ databases">
        <authorList>
            <person name="Kallberg Y."/>
            <person name="Tangrot J."/>
            <person name="Rosling A."/>
        </authorList>
    </citation>
    <scope>NUCLEOTIDE SEQUENCE</scope>
    <source>
        <strain evidence="1">IL203A</strain>
    </source>
</reference>
<protein>
    <submittedName>
        <fullName evidence="1">2012_t:CDS:1</fullName>
    </submittedName>
</protein>
<dbReference type="Proteomes" id="UP000789702">
    <property type="component" value="Unassembled WGS sequence"/>
</dbReference>